<protein>
    <submittedName>
        <fullName evidence="9">Sulfate esterase</fullName>
    </submittedName>
</protein>
<accession>A0A291B077</accession>
<evidence type="ECO:0000256" key="7">
    <source>
        <dbReference type="SAM" id="MobiDB-lite"/>
    </source>
</evidence>
<dbReference type="GO" id="GO:0046872">
    <property type="term" value="F:metal ion binding"/>
    <property type="evidence" value="ECO:0007669"/>
    <property type="project" value="UniProtKB-KW"/>
</dbReference>
<dbReference type="CDD" id="cd16144">
    <property type="entry name" value="ARS_like"/>
    <property type="match status" value="1"/>
</dbReference>
<dbReference type="PANTHER" id="PTHR42693">
    <property type="entry name" value="ARYLSULFATASE FAMILY MEMBER"/>
    <property type="match status" value="1"/>
</dbReference>
<dbReference type="Gene3D" id="3.40.720.10">
    <property type="entry name" value="Alkaline Phosphatase, subunit A"/>
    <property type="match status" value="1"/>
</dbReference>
<evidence type="ECO:0000256" key="3">
    <source>
        <dbReference type="ARBA" id="ARBA00022723"/>
    </source>
</evidence>
<feature type="domain" description="Sulfatase N-terminal" evidence="8">
    <location>
        <begin position="24"/>
        <end position="370"/>
    </location>
</feature>
<dbReference type="InterPro" id="IPR050738">
    <property type="entry name" value="Sulfatase"/>
</dbReference>
<evidence type="ECO:0000256" key="2">
    <source>
        <dbReference type="ARBA" id="ARBA00008779"/>
    </source>
</evidence>
<evidence type="ECO:0000256" key="4">
    <source>
        <dbReference type="ARBA" id="ARBA00022729"/>
    </source>
</evidence>
<comment type="similarity">
    <text evidence="2">Belongs to the sulfatase family.</text>
</comment>
<dbReference type="PROSITE" id="PS00523">
    <property type="entry name" value="SULFATASE_1"/>
    <property type="match status" value="1"/>
</dbReference>
<keyword evidence="5" id="KW-0378">Hydrolase</keyword>
<dbReference type="PANTHER" id="PTHR42693:SF42">
    <property type="entry name" value="ARYLSULFATASE G"/>
    <property type="match status" value="1"/>
</dbReference>
<dbReference type="Gene3D" id="3.30.1120.10">
    <property type="match status" value="1"/>
</dbReference>
<sequence length="491" mass="55097">MLAGCQTRAADSENTESTAIAQRKNVIVILIDDMGYADLSIYNDSTFYETPNIQALADRGVTFTDAYSASPVCSPSRAALMTGLYPTRLRATEWFHPPGRKTNVERFAPAPFINNLPHETFTLAEAFRQDGYATLFLGKWHLGNDESHWPEHHGFDVNIGGHNFGRPRPGYFAPYDNPRLKTGPDGEYLTNRLTTEAIKLAKQHSASQQPYFMMLSYYSVHTPLQAPEETIAKYRARQVDLTRDQEFGQEYQHRLINRPRRVRVVQNHPVYAAMVEELDKNIGRLIDYLDAHGELENTIILLTSDNGGLSTAERLPTSNLPLRTGKGWLYEGGIRVPFILYADGLEANGKTVADPVMSIDIMPTLLGMSGVSIPQNHSLDGINVAASLSGDGLPERPLFFHYPHYSNQGGFPGAAVRMGQYKLLQNFEDGSIQLYDLEHDIGERTDLSQRQPGIARNLSDQLRNWYDDTGAQFLQPSPTRPEAEQPWRPSR</sequence>
<dbReference type="AlphaFoldDB" id="A0A291B077"/>
<keyword evidence="6" id="KW-0106">Calcium</keyword>
<reference evidence="9" key="1">
    <citation type="submission" date="2017-09" db="EMBL/GenBank/DDBJ databases">
        <title>Relationship between some gene expression in Gracilariopsis lemaneiformis and the agar yield therein.</title>
        <authorList>
            <person name="Yue C."/>
        </authorList>
    </citation>
    <scope>NUCLEOTIDE SEQUENCE</scope>
</reference>
<evidence type="ECO:0000256" key="5">
    <source>
        <dbReference type="ARBA" id="ARBA00022801"/>
    </source>
</evidence>
<feature type="region of interest" description="Disordered" evidence="7">
    <location>
        <begin position="470"/>
        <end position="491"/>
    </location>
</feature>
<name>A0A291B077_GRALE</name>
<dbReference type="InterPro" id="IPR000917">
    <property type="entry name" value="Sulfatase_N"/>
</dbReference>
<evidence type="ECO:0000313" key="9">
    <source>
        <dbReference type="EMBL" id="ATE86700.1"/>
    </source>
</evidence>
<evidence type="ECO:0000256" key="1">
    <source>
        <dbReference type="ARBA" id="ARBA00001913"/>
    </source>
</evidence>
<organism evidence="9">
    <name type="scientific">Gracilariopsis lemaneiformis</name>
    <name type="common">Red alga</name>
    <name type="synonym">Gracilaria lemaneiformis</name>
    <dbReference type="NCBI Taxonomy" id="2782"/>
    <lineage>
        <taxon>Eukaryota</taxon>
        <taxon>Rhodophyta</taxon>
        <taxon>Florideophyceae</taxon>
        <taxon>Rhodymeniophycidae</taxon>
        <taxon>Gracilariales</taxon>
        <taxon>Gracilariaceae</taxon>
        <taxon>Gracilariopsis</taxon>
    </lineage>
</organism>
<dbReference type="InterPro" id="IPR024607">
    <property type="entry name" value="Sulfatase_CS"/>
</dbReference>
<keyword evidence="4" id="KW-0732">Signal</keyword>
<dbReference type="SUPFAM" id="SSF53649">
    <property type="entry name" value="Alkaline phosphatase-like"/>
    <property type="match status" value="1"/>
</dbReference>
<comment type="cofactor">
    <cofactor evidence="1">
        <name>Ca(2+)</name>
        <dbReference type="ChEBI" id="CHEBI:29108"/>
    </cofactor>
</comment>
<evidence type="ECO:0000259" key="8">
    <source>
        <dbReference type="Pfam" id="PF00884"/>
    </source>
</evidence>
<dbReference type="GO" id="GO:0004065">
    <property type="term" value="F:arylsulfatase activity"/>
    <property type="evidence" value="ECO:0007669"/>
    <property type="project" value="TreeGrafter"/>
</dbReference>
<dbReference type="EMBL" id="MF988359">
    <property type="protein sequence ID" value="ATE86700.1"/>
    <property type="molecule type" value="mRNA"/>
</dbReference>
<dbReference type="InterPro" id="IPR017850">
    <property type="entry name" value="Alkaline_phosphatase_core_sf"/>
</dbReference>
<keyword evidence="3" id="KW-0479">Metal-binding</keyword>
<proteinExistence type="evidence at transcript level"/>
<evidence type="ECO:0000256" key="6">
    <source>
        <dbReference type="ARBA" id="ARBA00022837"/>
    </source>
</evidence>
<dbReference type="Pfam" id="PF00884">
    <property type="entry name" value="Sulfatase"/>
    <property type="match status" value="1"/>
</dbReference>